<dbReference type="EMBL" id="CP144099">
    <property type="protein sequence ID" value="WWC86741.1"/>
    <property type="molecule type" value="Genomic_DNA"/>
</dbReference>
<feature type="compositionally biased region" description="Low complexity" evidence="9">
    <location>
        <begin position="20"/>
        <end position="39"/>
    </location>
</feature>
<name>A0AAX4JMU4_9TREE</name>
<gene>
    <name evidence="10" type="ORF">L201_001619</name>
</gene>
<feature type="region of interest" description="Disordered" evidence="9">
    <location>
        <begin position="562"/>
        <end position="601"/>
    </location>
</feature>
<proteinExistence type="inferred from homology"/>
<dbReference type="GO" id="GO:0005635">
    <property type="term" value="C:nuclear envelope"/>
    <property type="evidence" value="ECO:0007669"/>
    <property type="project" value="TreeGrafter"/>
</dbReference>
<feature type="region of interest" description="Disordered" evidence="9">
    <location>
        <begin position="207"/>
        <end position="234"/>
    </location>
</feature>
<organism evidence="10 11">
    <name type="scientific">Kwoniella dendrophila CBS 6074</name>
    <dbReference type="NCBI Taxonomy" id="1295534"/>
    <lineage>
        <taxon>Eukaryota</taxon>
        <taxon>Fungi</taxon>
        <taxon>Dikarya</taxon>
        <taxon>Basidiomycota</taxon>
        <taxon>Agaricomycotina</taxon>
        <taxon>Tremellomycetes</taxon>
        <taxon>Tremellales</taxon>
        <taxon>Cryptococcaceae</taxon>
        <taxon>Kwoniella</taxon>
    </lineage>
</organism>
<dbReference type="GO" id="GO:0007094">
    <property type="term" value="P:mitotic spindle assembly checkpoint signaling"/>
    <property type="evidence" value="ECO:0007669"/>
    <property type="project" value="InterPro"/>
</dbReference>
<keyword evidence="6" id="KW-0539">Nucleus</keyword>
<dbReference type="Gene3D" id="3.30.457.60">
    <property type="match status" value="1"/>
</dbReference>
<feature type="compositionally biased region" description="Low complexity" evidence="9">
    <location>
        <begin position="562"/>
        <end position="573"/>
    </location>
</feature>
<feature type="region of interest" description="Disordered" evidence="9">
    <location>
        <begin position="292"/>
        <end position="324"/>
    </location>
</feature>
<keyword evidence="8" id="KW-0175">Coiled coil</keyword>
<dbReference type="GeneID" id="91092291"/>
<dbReference type="PANTHER" id="PTHR23168">
    <property type="entry name" value="MITOTIC SPINDLE ASSEMBLY CHECKPOINT PROTEIN MAD1 MITOTIC ARREST DEFICIENT-LIKE PROTEIN 1"/>
    <property type="match status" value="1"/>
</dbReference>
<feature type="coiled-coil region" evidence="8">
    <location>
        <begin position="362"/>
        <end position="396"/>
    </location>
</feature>
<evidence type="ECO:0000256" key="7">
    <source>
        <dbReference type="ARBA" id="ARBA00023306"/>
    </source>
</evidence>
<dbReference type="GO" id="GO:0051301">
    <property type="term" value="P:cell division"/>
    <property type="evidence" value="ECO:0007669"/>
    <property type="project" value="UniProtKB-KW"/>
</dbReference>
<dbReference type="Proteomes" id="UP001355207">
    <property type="component" value="Chromosome 2"/>
</dbReference>
<evidence type="ECO:0000256" key="5">
    <source>
        <dbReference type="ARBA" id="ARBA00022776"/>
    </source>
</evidence>
<dbReference type="SUPFAM" id="SSF75704">
    <property type="entry name" value="Mitotic arrest deficient-like 1, Mad1"/>
    <property type="match status" value="1"/>
</dbReference>
<evidence type="ECO:0000256" key="2">
    <source>
        <dbReference type="ARBA" id="ARBA00008029"/>
    </source>
</evidence>
<dbReference type="Gene3D" id="1.20.5.170">
    <property type="match status" value="1"/>
</dbReference>
<keyword evidence="4" id="KW-0132">Cell division</keyword>
<dbReference type="GO" id="GO:0000776">
    <property type="term" value="C:kinetochore"/>
    <property type="evidence" value="ECO:0007669"/>
    <property type="project" value="TreeGrafter"/>
</dbReference>
<protein>
    <recommendedName>
        <fullName evidence="3">Spindle assembly checkpoint component MAD1</fullName>
    </recommendedName>
</protein>
<dbReference type="AlphaFoldDB" id="A0AAX4JMU4"/>
<dbReference type="Pfam" id="PF05557">
    <property type="entry name" value="MAD"/>
    <property type="match status" value="1"/>
</dbReference>
<dbReference type="RefSeq" id="XP_066073504.1">
    <property type="nucleotide sequence ID" value="XM_066217407.1"/>
</dbReference>
<dbReference type="PANTHER" id="PTHR23168:SF0">
    <property type="entry name" value="MITOTIC SPINDLE ASSEMBLY CHECKPOINT PROTEIN MAD1"/>
    <property type="match status" value="1"/>
</dbReference>
<evidence type="ECO:0000256" key="4">
    <source>
        <dbReference type="ARBA" id="ARBA00022618"/>
    </source>
</evidence>
<keyword evidence="5" id="KW-0498">Mitosis</keyword>
<evidence type="ECO:0000313" key="11">
    <source>
        <dbReference type="Proteomes" id="UP001355207"/>
    </source>
</evidence>
<dbReference type="InterPro" id="IPR008672">
    <property type="entry name" value="Mad1"/>
</dbReference>
<evidence type="ECO:0000256" key="1">
    <source>
        <dbReference type="ARBA" id="ARBA00004123"/>
    </source>
</evidence>
<feature type="coiled-coil region" evidence="8">
    <location>
        <begin position="421"/>
        <end position="495"/>
    </location>
</feature>
<comment type="similarity">
    <text evidence="2">Belongs to the MAD1 family.</text>
</comment>
<dbReference type="GO" id="GO:0072686">
    <property type="term" value="C:mitotic spindle"/>
    <property type="evidence" value="ECO:0007669"/>
    <property type="project" value="TreeGrafter"/>
</dbReference>
<sequence>MSNSSGSRLPIARPGQFGLSSSTNGTPSSSSFSLRASTSNLGKRGAGEAGLEDLTSMNRQIDSLNYKNQKLERNIRILQTQEQEFESKIEEQRNEIERLKAERRNLHDGEKKERQVGEERERDFYDDRKRYTDEISNLRNTKSNIMNELESLKSEHRIILGKYTSLKSNANSEISLLNSRIIELENQLNQLKSWERRAQSLSIELEEERRKNEEKHEKGQLDNENRRIDDTLQKEVKRQSLNMATIYRENESLKSEVVELRQKRKESEVAERKAKLDEKELKDQIRILQEQLERSRRDMDSLTQTFPASSSSSSSSTPDKTSDETLRVRLSTLSDLHNQATSDLATKDSQYRELHQRFTDLAQNSQITISQFTKRAEEAERELRWAKEGRNSAEKRENLAKMEIERIRVFGSSKSMPGGMISDQSAKVAELESLVELYKSELDSISRDSRETEERIAQGMGLVKSSDLDEAKSKTERLQEDIQSLESTITELTSANTRLDGEVNDLMRRVASGEYNPNVERVLEFKDSPSNRIMAVRTQTLIDLQNENNELLEKLKELDEIISSNSPSSSTSNVQPAEQKREACEQATVPRSSFDRLKKEKEDLEKNHEKRLMRLKEIFGSKSKEFLEAVYSLLGWRIKFDESGLDIKLTSMYAPKGKSGLTLKFVSNEGHFGTMQMSGMMSRGLEESRHFWIVERQSVPGFLAQVTTEMFEKTTIGRAAGYVGLE</sequence>
<accession>A0AAX4JMU4</accession>
<dbReference type="Gene3D" id="6.10.250.90">
    <property type="match status" value="1"/>
</dbReference>
<comment type="subcellular location">
    <subcellularLocation>
        <location evidence="1">Nucleus</location>
    </subcellularLocation>
</comment>
<keyword evidence="7" id="KW-0131">Cell cycle</keyword>
<evidence type="ECO:0000313" key="10">
    <source>
        <dbReference type="EMBL" id="WWC86741.1"/>
    </source>
</evidence>
<keyword evidence="11" id="KW-1185">Reference proteome</keyword>
<evidence type="ECO:0000256" key="8">
    <source>
        <dbReference type="SAM" id="Coils"/>
    </source>
</evidence>
<evidence type="ECO:0000256" key="3">
    <source>
        <dbReference type="ARBA" id="ARBA00022019"/>
    </source>
</evidence>
<dbReference type="GO" id="GO:0051315">
    <property type="term" value="P:attachment of mitotic spindle microtubules to kinetochore"/>
    <property type="evidence" value="ECO:0007669"/>
    <property type="project" value="TreeGrafter"/>
</dbReference>
<reference evidence="10 11" key="1">
    <citation type="submission" date="2024-01" db="EMBL/GenBank/DDBJ databases">
        <title>Comparative genomics of Cryptococcus and Kwoniella reveals pathogenesis evolution and contrasting modes of karyotype evolution via chromosome fusion or intercentromeric recombination.</title>
        <authorList>
            <person name="Coelho M.A."/>
            <person name="David-Palma M."/>
            <person name="Shea T."/>
            <person name="Bowers K."/>
            <person name="McGinley-Smith S."/>
            <person name="Mohammad A.W."/>
            <person name="Gnirke A."/>
            <person name="Yurkov A.M."/>
            <person name="Nowrousian M."/>
            <person name="Sun S."/>
            <person name="Cuomo C.A."/>
            <person name="Heitman J."/>
        </authorList>
    </citation>
    <scope>NUCLEOTIDE SEQUENCE [LARGE SCALE GENOMIC DNA]</scope>
    <source>
        <strain evidence="10 11">CBS 6074</strain>
    </source>
</reference>
<evidence type="ECO:0000256" key="9">
    <source>
        <dbReference type="SAM" id="MobiDB-lite"/>
    </source>
</evidence>
<feature type="region of interest" description="Disordered" evidence="9">
    <location>
        <begin position="1"/>
        <end position="47"/>
    </location>
</feature>
<evidence type="ECO:0000256" key="6">
    <source>
        <dbReference type="ARBA" id="ARBA00023242"/>
    </source>
</evidence>